<accession>B1KFF5</accession>
<keyword evidence="1" id="KW-0472">Membrane</keyword>
<dbReference type="Pfam" id="PF06197">
    <property type="entry name" value="DUF998"/>
    <property type="match status" value="1"/>
</dbReference>
<keyword evidence="1" id="KW-0812">Transmembrane</keyword>
<dbReference type="HOGENOM" id="CLU_1204121_0_0_6"/>
<evidence type="ECO:0000256" key="1">
    <source>
        <dbReference type="SAM" id="Phobius"/>
    </source>
</evidence>
<proteinExistence type="predicted"/>
<sequence length="261" mass="29666">MHHSDRDISLEATTSINKGAVTARFLIPNKVNSMAQELDTHSPRYDLHRLVVLMILAGAFTSAIGISISVWAEYQHIGTEVFFRRADYLGDYIHSPLAYIYNLSLVIAGSCILLSMYGLFRLKLGYYSHYIAIAGFWVGMSIILIGVFPINYLDEHRLVSTSFLMGTFVLYLLTISLRFNHKGLCSTPLFLISVFGLISATGLIYQLDWQTLDFIPCLHDQGEFCWVSLNMWFQTSITMIWCVVLAFTVRKLSNENYTPDM</sequence>
<name>B1KFF5_SHEWM</name>
<feature type="transmembrane region" description="Helical" evidence="1">
    <location>
        <begin position="189"/>
        <end position="207"/>
    </location>
</feature>
<dbReference type="Proteomes" id="UP000002168">
    <property type="component" value="Chromosome"/>
</dbReference>
<evidence type="ECO:0000313" key="3">
    <source>
        <dbReference type="Proteomes" id="UP000002168"/>
    </source>
</evidence>
<keyword evidence="1" id="KW-1133">Transmembrane helix</keyword>
<keyword evidence="3" id="KW-1185">Reference proteome</keyword>
<feature type="transmembrane region" description="Helical" evidence="1">
    <location>
        <begin position="127"/>
        <end position="152"/>
    </location>
</feature>
<protein>
    <recommendedName>
        <fullName evidence="4">DUF998 domain-containing protein</fullName>
    </recommendedName>
</protein>
<dbReference type="eggNOG" id="ENOG503096F">
    <property type="taxonomic scope" value="Bacteria"/>
</dbReference>
<gene>
    <name evidence="2" type="ordered locus">Swoo_3872</name>
</gene>
<dbReference type="AlphaFoldDB" id="B1KFF5"/>
<feature type="transmembrane region" description="Helical" evidence="1">
    <location>
        <begin position="99"/>
        <end position="120"/>
    </location>
</feature>
<feature type="transmembrane region" description="Helical" evidence="1">
    <location>
        <begin position="50"/>
        <end position="72"/>
    </location>
</feature>
<dbReference type="KEGG" id="swd:Swoo_3872"/>
<feature type="transmembrane region" description="Helical" evidence="1">
    <location>
        <begin position="227"/>
        <end position="249"/>
    </location>
</feature>
<dbReference type="STRING" id="392500.Swoo_3872"/>
<feature type="transmembrane region" description="Helical" evidence="1">
    <location>
        <begin position="158"/>
        <end position="177"/>
    </location>
</feature>
<evidence type="ECO:0000313" key="2">
    <source>
        <dbReference type="EMBL" id="ACA88130.1"/>
    </source>
</evidence>
<dbReference type="InterPro" id="IPR009339">
    <property type="entry name" value="DUF998"/>
</dbReference>
<organism evidence="2 3">
    <name type="scientific">Shewanella woodyi (strain ATCC 51908 / MS32)</name>
    <dbReference type="NCBI Taxonomy" id="392500"/>
    <lineage>
        <taxon>Bacteria</taxon>
        <taxon>Pseudomonadati</taxon>
        <taxon>Pseudomonadota</taxon>
        <taxon>Gammaproteobacteria</taxon>
        <taxon>Alteromonadales</taxon>
        <taxon>Shewanellaceae</taxon>
        <taxon>Shewanella</taxon>
    </lineage>
</organism>
<reference evidence="2 3" key="1">
    <citation type="submission" date="2008-02" db="EMBL/GenBank/DDBJ databases">
        <title>Complete sequence of Shewanella woodyi ATCC 51908.</title>
        <authorList>
            <consortium name="US DOE Joint Genome Institute"/>
            <person name="Copeland A."/>
            <person name="Lucas S."/>
            <person name="Lapidus A."/>
            <person name="Glavina del Rio T."/>
            <person name="Dalin E."/>
            <person name="Tice H."/>
            <person name="Bruce D."/>
            <person name="Goodwin L."/>
            <person name="Pitluck S."/>
            <person name="Sims D."/>
            <person name="Brettin T."/>
            <person name="Detter J.C."/>
            <person name="Han C."/>
            <person name="Kuske C.R."/>
            <person name="Schmutz J."/>
            <person name="Larimer F."/>
            <person name="Land M."/>
            <person name="Hauser L."/>
            <person name="Kyrpides N."/>
            <person name="Lykidis A."/>
            <person name="Zhao J.-S."/>
            <person name="Richardson P."/>
        </authorList>
    </citation>
    <scope>NUCLEOTIDE SEQUENCE [LARGE SCALE GENOMIC DNA]</scope>
    <source>
        <strain evidence="3">ATCC 51908 / MS32</strain>
    </source>
</reference>
<evidence type="ECO:0008006" key="4">
    <source>
        <dbReference type="Google" id="ProtNLM"/>
    </source>
</evidence>
<dbReference type="EMBL" id="CP000961">
    <property type="protein sequence ID" value="ACA88130.1"/>
    <property type="molecule type" value="Genomic_DNA"/>
</dbReference>